<comment type="caution">
    <text evidence="13">The sequence shown here is derived from an EMBL/GenBank/DDBJ whole genome shotgun (WGS) entry which is preliminary data.</text>
</comment>
<feature type="compositionally biased region" description="Basic and acidic residues" evidence="9">
    <location>
        <begin position="44"/>
        <end position="57"/>
    </location>
</feature>
<dbReference type="CDD" id="cd01396">
    <property type="entry name" value="MeCP2_MBD"/>
    <property type="match status" value="1"/>
</dbReference>
<gene>
    <name evidence="13" type="ORF">DVH24_027155</name>
</gene>
<evidence type="ECO:0000256" key="10">
    <source>
        <dbReference type="SAM" id="Phobius"/>
    </source>
</evidence>
<dbReference type="InterPro" id="IPR001739">
    <property type="entry name" value="Methyl_CpG_DNA-bd"/>
</dbReference>
<accession>A0A498ILN7</accession>
<reference evidence="13 14" key="1">
    <citation type="submission" date="2018-10" db="EMBL/GenBank/DDBJ databases">
        <title>A high-quality apple genome assembly.</title>
        <authorList>
            <person name="Hu J."/>
        </authorList>
    </citation>
    <scope>NUCLEOTIDE SEQUENCE [LARGE SCALE GENOMIC DNA]</scope>
    <source>
        <strain evidence="14">cv. HFTH1</strain>
        <tissue evidence="13">Young leaf</tissue>
    </source>
</reference>
<name>A0A498ILN7_MALDO</name>
<dbReference type="STRING" id="3750.A0A498ILN7"/>
<keyword evidence="6" id="KW-0238">DNA-binding</keyword>
<evidence type="ECO:0000313" key="14">
    <source>
        <dbReference type="Proteomes" id="UP000290289"/>
    </source>
</evidence>
<keyword evidence="5" id="KW-0805">Transcription regulation</keyword>
<evidence type="ECO:0000256" key="1">
    <source>
        <dbReference type="ARBA" id="ARBA00004123"/>
    </source>
</evidence>
<dbReference type="SMART" id="SM00391">
    <property type="entry name" value="MBD"/>
    <property type="match status" value="1"/>
</dbReference>
<evidence type="ECO:0000259" key="11">
    <source>
        <dbReference type="PROSITE" id="PS50982"/>
    </source>
</evidence>
<feature type="transmembrane region" description="Helical" evidence="10">
    <location>
        <begin position="15"/>
        <end position="34"/>
    </location>
</feature>
<protein>
    <recommendedName>
        <fullName evidence="15">MBD domain-containing protein</fullName>
    </recommendedName>
</protein>
<dbReference type="Pfam" id="PF01429">
    <property type="entry name" value="MBD"/>
    <property type="match status" value="1"/>
</dbReference>
<keyword evidence="10" id="KW-1133">Transmembrane helix</keyword>
<feature type="compositionally biased region" description="Basic and acidic residues" evidence="9">
    <location>
        <begin position="209"/>
        <end position="218"/>
    </location>
</feature>
<evidence type="ECO:0000256" key="8">
    <source>
        <dbReference type="ARBA" id="ARBA00023242"/>
    </source>
</evidence>
<dbReference type="PROSITE" id="PS51050">
    <property type="entry name" value="ZF_CW"/>
    <property type="match status" value="1"/>
</dbReference>
<dbReference type="Gene3D" id="3.30.890.10">
    <property type="entry name" value="Methyl-cpg-binding Protein 2, Chain A"/>
    <property type="match status" value="1"/>
</dbReference>
<evidence type="ECO:0000256" key="9">
    <source>
        <dbReference type="SAM" id="MobiDB-lite"/>
    </source>
</evidence>
<dbReference type="Proteomes" id="UP000290289">
    <property type="component" value="Chromosome 11"/>
</dbReference>
<dbReference type="SUPFAM" id="SSF54171">
    <property type="entry name" value="DNA-binding domain"/>
    <property type="match status" value="1"/>
</dbReference>
<dbReference type="AlphaFoldDB" id="A0A498ILN7"/>
<keyword evidence="7" id="KW-0804">Transcription</keyword>
<evidence type="ECO:0000259" key="12">
    <source>
        <dbReference type="PROSITE" id="PS51050"/>
    </source>
</evidence>
<evidence type="ECO:0008006" key="15">
    <source>
        <dbReference type="Google" id="ProtNLM"/>
    </source>
</evidence>
<organism evidence="13 14">
    <name type="scientific">Malus domestica</name>
    <name type="common">Apple</name>
    <name type="synonym">Pyrus malus</name>
    <dbReference type="NCBI Taxonomy" id="3750"/>
    <lineage>
        <taxon>Eukaryota</taxon>
        <taxon>Viridiplantae</taxon>
        <taxon>Streptophyta</taxon>
        <taxon>Embryophyta</taxon>
        <taxon>Tracheophyta</taxon>
        <taxon>Spermatophyta</taxon>
        <taxon>Magnoliopsida</taxon>
        <taxon>eudicotyledons</taxon>
        <taxon>Gunneridae</taxon>
        <taxon>Pentapetalae</taxon>
        <taxon>rosids</taxon>
        <taxon>fabids</taxon>
        <taxon>Rosales</taxon>
        <taxon>Rosaceae</taxon>
        <taxon>Amygdaloideae</taxon>
        <taxon>Maleae</taxon>
        <taxon>Malus</taxon>
    </lineage>
</organism>
<comment type="subcellular location">
    <subcellularLocation>
        <location evidence="1">Nucleus</location>
    </subcellularLocation>
</comment>
<dbReference type="Gramene" id="mRNA:MD11G0239200">
    <property type="protein sequence ID" value="mRNA:MD11G0239200"/>
    <property type="gene ID" value="MD11G0239200"/>
</dbReference>
<keyword evidence="8" id="KW-0539">Nucleus</keyword>
<dbReference type="EMBL" id="RDQH01000337">
    <property type="protein sequence ID" value="RXH84256.1"/>
    <property type="molecule type" value="Genomic_DNA"/>
</dbReference>
<keyword evidence="10" id="KW-0812">Transmembrane</keyword>
<dbReference type="KEGG" id="mdm:103430199"/>
<keyword evidence="4" id="KW-0862">Zinc</keyword>
<dbReference type="GO" id="GO:0003677">
    <property type="term" value="F:DNA binding"/>
    <property type="evidence" value="ECO:0007669"/>
    <property type="project" value="UniProtKB-KW"/>
</dbReference>
<keyword evidence="2" id="KW-0479">Metal-binding</keyword>
<proteinExistence type="predicted"/>
<dbReference type="InterPro" id="IPR011124">
    <property type="entry name" value="Znf_CW"/>
</dbReference>
<evidence type="ECO:0000256" key="6">
    <source>
        <dbReference type="ARBA" id="ARBA00023125"/>
    </source>
</evidence>
<evidence type="ECO:0000313" key="13">
    <source>
        <dbReference type="EMBL" id="RXH84256.1"/>
    </source>
</evidence>
<feature type="region of interest" description="Disordered" evidence="9">
    <location>
        <begin position="44"/>
        <end position="66"/>
    </location>
</feature>
<dbReference type="GO" id="GO:0008270">
    <property type="term" value="F:zinc ion binding"/>
    <property type="evidence" value="ECO:0007669"/>
    <property type="project" value="UniProtKB-KW"/>
</dbReference>
<evidence type="ECO:0000256" key="2">
    <source>
        <dbReference type="ARBA" id="ARBA00022723"/>
    </source>
</evidence>
<evidence type="ECO:0000256" key="3">
    <source>
        <dbReference type="ARBA" id="ARBA00022771"/>
    </source>
</evidence>
<feature type="domain" description="MBD" evidence="11">
    <location>
        <begin position="130"/>
        <end position="200"/>
    </location>
</feature>
<dbReference type="PROSITE" id="PS50982">
    <property type="entry name" value="MBD"/>
    <property type="match status" value="1"/>
</dbReference>
<dbReference type="InterPro" id="IPR016177">
    <property type="entry name" value="DNA-bd_dom_sf"/>
</dbReference>
<dbReference type="OrthoDB" id="10072024at2759"/>
<sequence length="240" mass="27138">MWTIEGSNRHSGPKINGGTELGTYGVILLLGLFGKIRKKERIFQKPAKHEMDGRETTKTSSSKKPNIGTSSIDVYAAQCAECKKWRVIHSEEEFEEIRSKISTQPFYCNKKSGVTCDDVADMEYNATRTWVIDKPDLPKTPEGFKRHLVVRKDYSKLDAYYITPKGKRLRSQNQVAAFLKENPMFEGISASDFDFAAPKVMEDTVPEIFGKKGSDSSRKKIKKKKNEDQSAVITGKEDVE</sequence>
<keyword evidence="3" id="KW-0863">Zinc-finger</keyword>
<feature type="region of interest" description="Disordered" evidence="9">
    <location>
        <begin position="208"/>
        <end position="240"/>
    </location>
</feature>
<dbReference type="GO" id="GO:0005634">
    <property type="term" value="C:nucleus"/>
    <property type="evidence" value="ECO:0007669"/>
    <property type="project" value="UniProtKB-SubCell"/>
</dbReference>
<dbReference type="PANTHER" id="PTHR12396">
    <property type="entry name" value="METHYL-CPG BINDING PROTEIN, MBD"/>
    <property type="match status" value="1"/>
</dbReference>
<feature type="domain" description="CW-type" evidence="12">
    <location>
        <begin position="69"/>
        <end position="124"/>
    </location>
</feature>
<evidence type="ECO:0000256" key="4">
    <source>
        <dbReference type="ARBA" id="ARBA00022833"/>
    </source>
</evidence>
<dbReference type="PANTHER" id="PTHR12396:SF10">
    <property type="entry name" value="METHYL-CPG-BINDING DOMAIN-CONTAINING PROTEIN 1-RELATED"/>
    <property type="match status" value="1"/>
</dbReference>
<evidence type="ECO:0000256" key="7">
    <source>
        <dbReference type="ARBA" id="ARBA00023163"/>
    </source>
</evidence>
<keyword evidence="14" id="KW-1185">Reference proteome</keyword>
<evidence type="ECO:0000256" key="5">
    <source>
        <dbReference type="ARBA" id="ARBA00023015"/>
    </source>
</evidence>
<keyword evidence="10" id="KW-0472">Membrane</keyword>
<dbReference type="Pfam" id="PF07496">
    <property type="entry name" value="zf-CW"/>
    <property type="match status" value="1"/>
</dbReference>